<keyword evidence="5" id="KW-0472">Membrane</keyword>
<dbReference type="InterPro" id="IPR013783">
    <property type="entry name" value="Ig-like_fold"/>
</dbReference>
<dbReference type="InterPro" id="IPR003599">
    <property type="entry name" value="Ig_sub"/>
</dbReference>
<protein>
    <recommendedName>
        <fullName evidence="6">Ig-like domain-containing protein</fullName>
    </recommendedName>
</protein>
<accession>A0A974CH31</accession>
<dbReference type="OMA" id="RRICTRQ"/>
<dbReference type="Gene3D" id="2.60.40.10">
    <property type="entry name" value="Immunoglobulins"/>
    <property type="match status" value="2"/>
</dbReference>
<proteinExistence type="inferred from homology"/>
<reference evidence="8" key="1">
    <citation type="journal article" date="2016" name="Nature">
        <title>Genome evolution in the allotetraploid frog Xenopus laevis.</title>
        <authorList>
            <person name="Session A.M."/>
            <person name="Uno Y."/>
            <person name="Kwon T."/>
            <person name="Chapman J.A."/>
            <person name="Toyoda A."/>
            <person name="Takahashi S."/>
            <person name="Fukui A."/>
            <person name="Hikosaka A."/>
            <person name="Suzuki A."/>
            <person name="Kondo M."/>
            <person name="van Heeringen S.J."/>
            <person name="Quigley I."/>
            <person name="Heinz S."/>
            <person name="Ogino H."/>
            <person name="Ochi H."/>
            <person name="Hellsten U."/>
            <person name="Lyons J.B."/>
            <person name="Simakov O."/>
            <person name="Putnam N."/>
            <person name="Stites J."/>
            <person name="Kuroki Y."/>
            <person name="Tanaka T."/>
            <person name="Michiue T."/>
            <person name="Watanabe M."/>
            <person name="Bogdanovic O."/>
            <person name="Lister R."/>
            <person name="Georgiou G."/>
            <person name="Paranjpe S.S."/>
            <person name="van Kruijsbergen I."/>
            <person name="Shu S."/>
            <person name="Carlson J."/>
            <person name="Kinoshita T."/>
            <person name="Ohta Y."/>
            <person name="Mawaribuchi S."/>
            <person name="Jenkins J."/>
            <person name="Grimwood J."/>
            <person name="Schmutz J."/>
            <person name="Mitros T."/>
            <person name="Mozaffari S.V."/>
            <person name="Suzuki Y."/>
            <person name="Haramoto Y."/>
            <person name="Yamamoto T.S."/>
            <person name="Takagi C."/>
            <person name="Heald R."/>
            <person name="Miller K."/>
            <person name="Haudenschild C."/>
            <person name="Kitzman J."/>
            <person name="Nakayama T."/>
            <person name="Izutsu Y."/>
            <person name="Robert J."/>
            <person name="Fortriede J."/>
            <person name="Burns K."/>
            <person name="Lotay V."/>
            <person name="Karimi K."/>
            <person name="Yasuoka Y."/>
            <person name="Dichmann D.S."/>
            <person name="Flajnik M.F."/>
            <person name="Houston D.W."/>
            <person name="Shendure J."/>
            <person name="DuPasquier L."/>
            <person name="Vize P.D."/>
            <person name="Zorn A.M."/>
            <person name="Ito M."/>
            <person name="Marcotte E.M."/>
            <person name="Wallingford J.B."/>
            <person name="Ito Y."/>
            <person name="Asashima M."/>
            <person name="Ueno N."/>
            <person name="Matsuda Y."/>
            <person name="Veenstra G.J."/>
            <person name="Fujiyama A."/>
            <person name="Harland R.M."/>
            <person name="Taira M."/>
            <person name="Rokhsar D.S."/>
        </authorList>
    </citation>
    <scope>NUCLEOTIDE SEQUENCE [LARGE SCALE GENOMIC DNA]</scope>
    <source>
        <strain evidence="8">J</strain>
    </source>
</reference>
<dbReference type="PANTHER" id="PTHR44427:SF1">
    <property type="entry name" value="CARCINOEMBRYONIC ANTIGEN-RELATED CELL ADHESION MOLECULE 1"/>
    <property type="match status" value="1"/>
</dbReference>
<keyword evidence="2" id="KW-0325">Glycoprotein</keyword>
<evidence type="ECO:0000256" key="3">
    <source>
        <dbReference type="ARBA" id="ARBA00023319"/>
    </source>
</evidence>
<feature type="domain" description="Ig-like" evidence="6">
    <location>
        <begin position="216"/>
        <end position="292"/>
    </location>
</feature>
<dbReference type="Pfam" id="PF13927">
    <property type="entry name" value="Ig_3"/>
    <property type="match status" value="1"/>
</dbReference>
<keyword evidence="1" id="KW-0732">Signal</keyword>
<sequence>MAREKATAAQALCMRGYLLTANADGGDVGNCTAAGTDEQGTADLQKVHAGSAAVLQKAQNVAAKRSSSREPGRRNQVPLNGWSPYRRICTRQEAEFLVWINLIHGITIQLNPKYPVANQPVTFSVSGFRGTVLSFSWYRGLPVDNSCLILTYNSSSNPKETRGQRYSSQFSVLPDGSLKISSLSSSYRDYYTVQVQAESLTQKSIYPQYYVPLTQPVISIANPRPGEGDNVTLLCKLESKKAKVSWSRINGSIPSEATFDANNRNMNIPRFTQSHIGQYQCTAVNKVSKNISDPYTLSLYNNEPRSGNSAAFTAAIICGCILGTVLIICAVLLLYKKYILPLTGEA</sequence>
<keyword evidence="5" id="KW-1133">Transmembrane helix</keyword>
<name>A0A974CH31_XENLA</name>
<dbReference type="PANTHER" id="PTHR44427">
    <property type="entry name" value="CARCINOEMBRYONIC ANTIGEN-RELATED CELL ADHESION MOLECULE 19"/>
    <property type="match status" value="1"/>
</dbReference>
<gene>
    <name evidence="7" type="ORF">XELAEV_18036012mg</name>
</gene>
<dbReference type="InterPro" id="IPR003598">
    <property type="entry name" value="Ig_sub2"/>
</dbReference>
<dbReference type="AlphaFoldDB" id="A0A974CH31"/>
<dbReference type="Pfam" id="PF07686">
    <property type="entry name" value="V-set"/>
    <property type="match status" value="1"/>
</dbReference>
<dbReference type="SMART" id="SM00409">
    <property type="entry name" value="IG"/>
    <property type="match status" value="2"/>
</dbReference>
<evidence type="ECO:0000256" key="4">
    <source>
        <dbReference type="ARBA" id="ARBA00038222"/>
    </source>
</evidence>
<keyword evidence="3" id="KW-0393">Immunoglobulin domain</keyword>
<organism evidence="7 8">
    <name type="scientific">Xenopus laevis</name>
    <name type="common">African clawed frog</name>
    <dbReference type="NCBI Taxonomy" id="8355"/>
    <lineage>
        <taxon>Eukaryota</taxon>
        <taxon>Metazoa</taxon>
        <taxon>Chordata</taxon>
        <taxon>Craniata</taxon>
        <taxon>Vertebrata</taxon>
        <taxon>Euteleostomi</taxon>
        <taxon>Amphibia</taxon>
        <taxon>Batrachia</taxon>
        <taxon>Anura</taxon>
        <taxon>Pipoidea</taxon>
        <taxon>Pipidae</taxon>
        <taxon>Xenopodinae</taxon>
        <taxon>Xenopus</taxon>
        <taxon>Xenopus</taxon>
    </lineage>
</organism>
<keyword evidence="5" id="KW-0812">Transmembrane</keyword>
<feature type="transmembrane region" description="Helical" evidence="5">
    <location>
        <begin position="310"/>
        <end position="335"/>
    </location>
</feature>
<evidence type="ECO:0000256" key="1">
    <source>
        <dbReference type="ARBA" id="ARBA00022729"/>
    </source>
</evidence>
<dbReference type="PROSITE" id="PS50835">
    <property type="entry name" value="IG_LIKE"/>
    <property type="match status" value="1"/>
</dbReference>
<dbReference type="InterPro" id="IPR036179">
    <property type="entry name" value="Ig-like_dom_sf"/>
</dbReference>
<dbReference type="EMBL" id="CM004478">
    <property type="protein sequence ID" value="OCT73033.1"/>
    <property type="molecule type" value="Genomic_DNA"/>
</dbReference>
<evidence type="ECO:0000313" key="8">
    <source>
        <dbReference type="Proteomes" id="UP000694892"/>
    </source>
</evidence>
<comment type="similarity">
    <text evidence="4">Belongs to the immunoglobulin superfamily. CEA family.</text>
</comment>
<evidence type="ECO:0000256" key="5">
    <source>
        <dbReference type="SAM" id="Phobius"/>
    </source>
</evidence>
<dbReference type="InterPro" id="IPR050831">
    <property type="entry name" value="CEA_cell_adhesion"/>
</dbReference>
<evidence type="ECO:0000313" key="7">
    <source>
        <dbReference type="EMBL" id="OCT73033.1"/>
    </source>
</evidence>
<dbReference type="Proteomes" id="UP000694892">
    <property type="component" value="Chromosome 7L"/>
</dbReference>
<dbReference type="InterPro" id="IPR007110">
    <property type="entry name" value="Ig-like_dom"/>
</dbReference>
<evidence type="ECO:0000256" key="2">
    <source>
        <dbReference type="ARBA" id="ARBA00023180"/>
    </source>
</evidence>
<evidence type="ECO:0000259" key="6">
    <source>
        <dbReference type="PROSITE" id="PS50835"/>
    </source>
</evidence>
<dbReference type="SMART" id="SM00408">
    <property type="entry name" value="IGc2"/>
    <property type="match status" value="1"/>
</dbReference>
<dbReference type="SUPFAM" id="SSF48726">
    <property type="entry name" value="Immunoglobulin"/>
    <property type="match status" value="2"/>
</dbReference>
<dbReference type="InterPro" id="IPR013106">
    <property type="entry name" value="Ig_V-set"/>
</dbReference>